<evidence type="ECO:0000313" key="3">
    <source>
        <dbReference type="Proteomes" id="UP000001929"/>
    </source>
</evidence>
<dbReference type="Proteomes" id="UP000001929">
    <property type="component" value="Chromosome"/>
</dbReference>
<dbReference type="EMBL" id="CP000230">
    <property type="protein sequence ID" value="ABC23821.1"/>
    <property type="molecule type" value="Genomic_DNA"/>
</dbReference>
<name>Q2RPX4_RHORT</name>
<dbReference type="EnsemblBacteria" id="ABC23821">
    <property type="protein sequence ID" value="ABC23821"/>
    <property type="gene ID" value="Rru_A3026"/>
</dbReference>
<keyword evidence="2" id="KW-0418">Kinase</keyword>
<keyword evidence="2" id="KW-0808">Transferase</keyword>
<dbReference type="SUPFAM" id="SSF53795">
    <property type="entry name" value="PEP carboxykinase-like"/>
    <property type="match status" value="1"/>
</dbReference>
<dbReference type="EC" id="2.7.1.-" evidence="2"/>
<proteinExistence type="predicted"/>
<dbReference type="AlphaFoldDB" id="Q2RPX4"/>
<dbReference type="STRING" id="269796.Rru_A3026"/>
<dbReference type="KEGG" id="rru:Rru_A3026"/>
<keyword evidence="3" id="KW-1185">Reference proteome</keyword>
<dbReference type="HOGENOM" id="CLU_073290_1_0_5"/>
<dbReference type="eggNOG" id="COG1493">
    <property type="taxonomic scope" value="Bacteria"/>
</dbReference>
<dbReference type="Gene3D" id="3.40.50.300">
    <property type="entry name" value="P-loop containing nucleotide triphosphate hydrolases"/>
    <property type="match status" value="1"/>
</dbReference>
<dbReference type="PATRIC" id="fig|269796.9.peg.3135"/>
<organism evidence="2 3">
    <name type="scientific">Rhodospirillum rubrum (strain ATCC 11170 / ATH 1.1.1 / DSM 467 / LMG 4362 / NCIMB 8255 / S1)</name>
    <dbReference type="NCBI Taxonomy" id="269796"/>
    <lineage>
        <taxon>Bacteria</taxon>
        <taxon>Pseudomonadati</taxon>
        <taxon>Pseudomonadota</taxon>
        <taxon>Alphaproteobacteria</taxon>
        <taxon>Rhodospirillales</taxon>
        <taxon>Rhodospirillaceae</taxon>
        <taxon>Rhodospirillum</taxon>
    </lineage>
</organism>
<gene>
    <name evidence="2" type="ordered locus">Rru_A3026</name>
</gene>
<dbReference type="InterPro" id="IPR027417">
    <property type="entry name" value="P-loop_NTPase"/>
</dbReference>
<reference evidence="2 3" key="1">
    <citation type="journal article" date="2011" name="Stand. Genomic Sci.">
        <title>Complete genome sequence of Rhodospirillum rubrum type strain (S1).</title>
        <authorList>
            <person name="Munk A.C."/>
            <person name="Copeland A."/>
            <person name="Lucas S."/>
            <person name="Lapidus A."/>
            <person name="Del Rio T.G."/>
            <person name="Barry K."/>
            <person name="Detter J.C."/>
            <person name="Hammon N."/>
            <person name="Israni S."/>
            <person name="Pitluck S."/>
            <person name="Brettin T."/>
            <person name="Bruce D."/>
            <person name="Han C."/>
            <person name="Tapia R."/>
            <person name="Gilna P."/>
            <person name="Schmutz J."/>
            <person name="Larimer F."/>
            <person name="Land M."/>
            <person name="Kyrpides N.C."/>
            <person name="Mavromatis K."/>
            <person name="Richardson P."/>
            <person name="Rohde M."/>
            <person name="Goker M."/>
            <person name="Klenk H.P."/>
            <person name="Zhang Y."/>
            <person name="Roberts G.P."/>
            <person name="Reslewic S."/>
            <person name="Schwartz D.C."/>
        </authorList>
    </citation>
    <scope>NUCLEOTIDE SEQUENCE [LARGE SCALE GENOMIC DNA]</scope>
    <source>
        <strain evidence="3">ATCC 11170 / ATH 1.1.1 / DSM 467 / LMG 4362 / NCIMB 8255 / S1</strain>
    </source>
</reference>
<evidence type="ECO:0000313" key="2">
    <source>
        <dbReference type="EMBL" id="ABC23821.1"/>
    </source>
</evidence>
<dbReference type="GO" id="GO:0016301">
    <property type="term" value="F:kinase activity"/>
    <property type="evidence" value="ECO:0007669"/>
    <property type="project" value="UniProtKB-KW"/>
</dbReference>
<evidence type="ECO:0000256" key="1">
    <source>
        <dbReference type="SAM" id="MobiDB-lite"/>
    </source>
</evidence>
<sequence>MTRKTGTPLSGRLSRRARPAPMSTLPTPPAPGRDEDRLFYGYRLRTEVPLPSLPILAENGAPDLTLRRGWVPDRLPDAVWASPFVEIAADGAVLIRIPGILAFLIRDGRHVTLDQDSDAATGVIETFLFSVGAGAVLHQRGVLPLHASCVMIGDVAVAMAGVSGRGKSTLAGLLSMRGHEVVTDDVCPVVFHETKALVVPGPPRLRLWPDAADLLGLSPGDLQTGRPDHPKRVLAARGAEGTPKPLGAVVRIGIDNRLEAPVLSRLTGHAAITPIEDLVYRARLGRRLDRRVGLFQDLVRLAALVPLYQMSRPDGPVDPSLLADLIASTVVAKGRDAADD</sequence>
<protein>
    <submittedName>
        <fullName evidence="2">Hpr(Ser) kinase/phosphatase</fullName>
        <ecNumber evidence="2">2.7.1.-</ecNumber>
    </submittedName>
</protein>
<dbReference type="PhylomeDB" id="Q2RPX4"/>
<feature type="region of interest" description="Disordered" evidence="1">
    <location>
        <begin position="1"/>
        <end position="34"/>
    </location>
</feature>
<accession>Q2RPX4</accession>